<feature type="transmembrane region" description="Helical" evidence="1">
    <location>
        <begin position="1468"/>
        <end position="1489"/>
    </location>
</feature>
<dbReference type="OrthoDB" id="418245at2759"/>
<protein>
    <recommendedName>
        <fullName evidence="4">C-type lectin domain-containing protein</fullName>
    </recommendedName>
</protein>
<evidence type="ECO:0000313" key="2">
    <source>
        <dbReference type="EMBL" id="KAJ7336624.1"/>
    </source>
</evidence>
<dbReference type="Gene3D" id="3.10.100.10">
    <property type="entry name" value="Mannose-Binding Protein A, subunit A"/>
    <property type="match status" value="1"/>
</dbReference>
<dbReference type="InterPro" id="IPR016187">
    <property type="entry name" value="CTDL_fold"/>
</dbReference>
<dbReference type="Pfam" id="PF13385">
    <property type="entry name" value="Laminin_G_3"/>
    <property type="match status" value="1"/>
</dbReference>
<accession>A0A9X0CFT7</accession>
<keyword evidence="3" id="KW-1185">Reference proteome</keyword>
<gene>
    <name evidence="2" type="ORF">OS493_011844</name>
</gene>
<evidence type="ECO:0000256" key="1">
    <source>
        <dbReference type="SAM" id="Phobius"/>
    </source>
</evidence>
<dbReference type="Proteomes" id="UP001163046">
    <property type="component" value="Unassembled WGS sequence"/>
</dbReference>
<dbReference type="Gene3D" id="2.60.120.200">
    <property type="match status" value="1"/>
</dbReference>
<feature type="transmembrane region" description="Helical" evidence="1">
    <location>
        <begin position="1427"/>
        <end position="1447"/>
    </location>
</feature>
<comment type="caution">
    <text evidence="2">The sequence shown here is derived from an EMBL/GenBank/DDBJ whole genome shotgun (WGS) entry which is preliminary data.</text>
</comment>
<name>A0A9X0CFT7_9CNID</name>
<proteinExistence type="predicted"/>
<organism evidence="2 3">
    <name type="scientific">Desmophyllum pertusum</name>
    <dbReference type="NCBI Taxonomy" id="174260"/>
    <lineage>
        <taxon>Eukaryota</taxon>
        <taxon>Metazoa</taxon>
        <taxon>Cnidaria</taxon>
        <taxon>Anthozoa</taxon>
        <taxon>Hexacorallia</taxon>
        <taxon>Scleractinia</taxon>
        <taxon>Caryophylliina</taxon>
        <taxon>Caryophylliidae</taxon>
        <taxon>Desmophyllum</taxon>
    </lineage>
</organism>
<sequence>MDRSAYGDFITAWADGEPNQATIDEDCGAMKPDGTWIDVACRKQRLDGDTPFDRREFTCKTSGNTVSYGTSPSLQERVTEVHEPAISVDDISSDGQTIKVSFFTGLHYIAPNGKFSTTTEKIQYGALLKFARYVDMTTDQLGPLYSKRRRDVTRDRPGAVNDQGNDVSGVADLDGVVDKIEIPHYSDMSTMGSTASPAFSIEFWIKPRRMPVNPTPMTLFLKSTQSSGSISLSLNLDGSLEFSATPQSGTPVTCTTDITDDTHKVRALAFHHIAVTGTVGSSLMIKVNGEIACRKNAWGSVTVLPASNEGTLVFGENELDSRQLKRFNGQISNIQLFNTERTQQQIATSIQEPDPTAAGSIGFWSLRQSDEINLVHYVISDSDNVFNLEVLEDYDPPLTGFPVETVVQDQIIYMFRLTEEEHVVAKRFTLSANKRTVTPILGNQRVIESSQSEKGCLAATLDESRDRLFLIECFTEDQSPGAVRFKWNIFEINAQGEIAATTQAAAAGRGSLLVAGIGSLDTRLSAKIVNNHLLLTAGTTSSASTLFLDVTLDSNGFPSITVEQLTVKPVGPEVADGGATYYAYLHKQSAASSKPFLRRIRPQNGHVSSSYVIEVRDTDQDSLVANDISSNMLDNDWFWFLFKISTFNGGIAIQSGETINIKTPDNNPQNNKGWSYVKSICETLQADQHRELLNFWIFKTESCDPENGGYSVVSGEISPNDCILLWPKTEQIEPASSVRPLPLPADPPPNSPRNVYEGNKYSLLHFGQGILVGTPETQPGVRGGLLRFAKTTVTPSIVTNNENPALVKLVFRGNGGSLPLPAFPHDEQAKLEVLFSSVYQEGSYAQRTMTSGLFYGIKYTPPSDSSSQGEFKNLARIGGLESLEYPDPPTSFVWLIPPPFKVTGMCAAISTIFKFNDDTVDNIAPNSVASLTDVVNNAVGPGSFGEGLFKPFLSVHFDVTLLTELGERLHASLMRKINEHIPQPPAAASPTNRPPSGTHSWQELGDLVACVSLSNLTFWEDKVRKQRIKDKLTQALQSKWMTEEIYKIRQEVAPDFLHDVSTRYSAYGGVGVLIANRLRSQEFLEELLTNDKSYIQPILDSHLKVVDLIRPDLGIAVRQDIMSALLAKEIIQQPWAIMQSLDEEKQKNAISAAIMSIYDGNLALEVRAAFFDVMNGIMNVILFPLTTTQLGVFNNFLNMKKLDVLRADDSRAEEFRDNFLALFVQEHPTEIIELNEATPHFGELLKQPIMDQDAWTIEYEKWKNRPKMIEKQRALRNLFHENSEPLPELSPNILHTVLLNNPRLIAGTTHIFNLLGSVGATISVFSEITDSNSGFRAGNLTAIASVIATSIGGVGAIKGTYDLAKVLGQKLWKANRSPGTTKFYVNRQSEELAEDFGQGLATEYAVNLNNMERASNRLARMSKAAPLGRIFTALGVVADGIFFGLSVNDLVQDFNASSRDPWKIADDFALAASAGVGAVLGVVALVGSFGGAAAAAVAAAVPTGIGALLVIGIAIFALISEAIRGKVRADQEREKQCNKWKQWCNWGKGLFDHYGFLEDSDVDPCSSCPSQKKHHVLRIMFSNGRLFSPAIKRALINGLDSGKDVKSLVPSLGKIEKKSRFGKIVTNNGKHRFNFEN</sequence>
<keyword evidence="1" id="KW-0472">Membrane</keyword>
<feature type="transmembrane region" description="Helical" evidence="1">
    <location>
        <begin position="1495"/>
        <end position="1519"/>
    </location>
</feature>
<evidence type="ECO:0000313" key="3">
    <source>
        <dbReference type="Proteomes" id="UP001163046"/>
    </source>
</evidence>
<dbReference type="InterPro" id="IPR016186">
    <property type="entry name" value="C-type_lectin-like/link_sf"/>
</dbReference>
<dbReference type="EMBL" id="MU827782">
    <property type="protein sequence ID" value="KAJ7336624.1"/>
    <property type="molecule type" value="Genomic_DNA"/>
</dbReference>
<dbReference type="SUPFAM" id="SSF56436">
    <property type="entry name" value="C-type lectin-like"/>
    <property type="match status" value="1"/>
</dbReference>
<reference evidence="2" key="1">
    <citation type="submission" date="2023-01" db="EMBL/GenBank/DDBJ databases">
        <title>Genome assembly of the deep-sea coral Lophelia pertusa.</title>
        <authorList>
            <person name="Herrera S."/>
            <person name="Cordes E."/>
        </authorList>
    </citation>
    <scope>NUCLEOTIDE SEQUENCE</scope>
    <source>
        <strain evidence="2">USNM1676648</strain>
        <tissue evidence="2">Polyp</tissue>
    </source>
</reference>
<dbReference type="SUPFAM" id="SSF49899">
    <property type="entry name" value="Concanavalin A-like lectins/glucanases"/>
    <property type="match status" value="1"/>
</dbReference>
<evidence type="ECO:0008006" key="4">
    <source>
        <dbReference type="Google" id="ProtNLM"/>
    </source>
</evidence>
<keyword evidence="1" id="KW-0812">Transmembrane</keyword>
<keyword evidence="1" id="KW-1133">Transmembrane helix</keyword>
<dbReference type="InterPro" id="IPR013320">
    <property type="entry name" value="ConA-like_dom_sf"/>
</dbReference>